<name>A0A1H0SWY2_9ACTN</name>
<dbReference type="STRING" id="1090615.SAMN04515671_4334"/>
<dbReference type="AlphaFoldDB" id="A0A1H0SWY2"/>
<proteinExistence type="predicted"/>
<feature type="domain" description="BON" evidence="1">
    <location>
        <begin position="10"/>
        <end position="78"/>
    </location>
</feature>
<dbReference type="PROSITE" id="PS50914">
    <property type="entry name" value="BON"/>
    <property type="match status" value="1"/>
</dbReference>
<evidence type="ECO:0000313" key="3">
    <source>
        <dbReference type="Proteomes" id="UP000198741"/>
    </source>
</evidence>
<protein>
    <submittedName>
        <fullName evidence="2">BON domain-containing protein</fullName>
    </submittedName>
</protein>
<dbReference type="InterPro" id="IPR007055">
    <property type="entry name" value="BON_dom"/>
</dbReference>
<dbReference type="Gene3D" id="3.30.1340.30">
    <property type="match status" value="1"/>
</dbReference>
<dbReference type="Proteomes" id="UP000198741">
    <property type="component" value="Chromosome I"/>
</dbReference>
<sequence>MTPIDTSTSGAATTRRAVMEKLHAVRQLDDERIEVSVSEGAVTLAGTARSNVEIMLAARAALRVPDVHVVLNEIGIHAPPGDGAARFPGPR</sequence>
<evidence type="ECO:0000259" key="1">
    <source>
        <dbReference type="PROSITE" id="PS50914"/>
    </source>
</evidence>
<accession>A0A1H0SWY2</accession>
<organism evidence="2 3">
    <name type="scientific">Nakamurella panacisegetis</name>
    <dbReference type="NCBI Taxonomy" id="1090615"/>
    <lineage>
        <taxon>Bacteria</taxon>
        <taxon>Bacillati</taxon>
        <taxon>Actinomycetota</taxon>
        <taxon>Actinomycetes</taxon>
        <taxon>Nakamurellales</taxon>
        <taxon>Nakamurellaceae</taxon>
        <taxon>Nakamurella</taxon>
    </lineage>
</organism>
<dbReference type="RefSeq" id="WP_090480324.1">
    <property type="nucleotide sequence ID" value="NZ_LT629710.1"/>
</dbReference>
<dbReference type="Pfam" id="PF04972">
    <property type="entry name" value="BON"/>
    <property type="match status" value="1"/>
</dbReference>
<gene>
    <name evidence="2" type="ORF">SAMN04515671_4334</name>
</gene>
<keyword evidence="3" id="KW-1185">Reference proteome</keyword>
<dbReference type="EMBL" id="LT629710">
    <property type="protein sequence ID" value="SDP46119.1"/>
    <property type="molecule type" value="Genomic_DNA"/>
</dbReference>
<evidence type="ECO:0000313" key="2">
    <source>
        <dbReference type="EMBL" id="SDP46119.1"/>
    </source>
</evidence>
<reference evidence="2 3" key="1">
    <citation type="submission" date="2016-10" db="EMBL/GenBank/DDBJ databases">
        <authorList>
            <person name="de Groot N.N."/>
        </authorList>
    </citation>
    <scope>NUCLEOTIDE SEQUENCE [LARGE SCALE GENOMIC DNA]</scope>
    <source>
        <strain evidence="3">P4-7,KCTC 19426,CECT 7604</strain>
    </source>
</reference>